<dbReference type="Proteomes" id="UP000035579">
    <property type="component" value="Chromosome"/>
</dbReference>
<dbReference type="AlphaFoldDB" id="A0AAC8QDI9"/>
<reference evidence="1 2" key="1">
    <citation type="submission" date="2015-05" db="EMBL/GenBank/DDBJ databases">
        <title>Genome assembly of Archangium gephyra DSM 2261.</title>
        <authorList>
            <person name="Sharma G."/>
            <person name="Subramanian S."/>
        </authorList>
    </citation>
    <scope>NUCLEOTIDE SEQUENCE [LARGE SCALE GENOMIC DNA]</scope>
    <source>
        <strain evidence="1 2">DSM 2261</strain>
    </source>
</reference>
<proteinExistence type="predicted"/>
<accession>A0AAC8QDI9</accession>
<dbReference type="EMBL" id="CP011509">
    <property type="protein sequence ID" value="AKJ05635.1"/>
    <property type="molecule type" value="Genomic_DNA"/>
</dbReference>
<evidence type="ECO:0000313" key="1">
    <source>
        <dbReference type="EMBL" id="AKJ05635.1"/>
    </source>
</evidence>
<protein>
    <submittedName>
        <fullName evidence="1">Uncharacterized protein</fullName>
    </submittedName>
</protein>
<dbReference type="KEGG" id="age:AA314_07261"/>
<name>A0AAC8QDI9_9BACT</name>
<organism evidence="1 2">
    <name type="scientific">Archangium gephyra</name>
    <dbReference type="NCBI Taxonomy" id="48"/>
    <lineage>
        <taxon>Bacteria</taxon>
        <taxon>Pseudomonadati</taxon>
        <taxon>Myxococcota</taxon>
        <taxon>Myxococcia</taxon>
        <taxon>Myxococcales</taxon>
        <taxon>Cystobacterineae</taxon>
        <taxon>Archangiaceae</taxon>
        <taxon>Archangium</taxon>
    </lineage>
</organism>
<gene>
    <name evidence="1" type="ORF">AA314_07261</name>
</gene>
<sequence length="38" mass="4226">MRGLFAEMTATQQQKLAQKLAASINRGELVVETTDMPF</sequence>
<evidence type="ECO:0000313" key="2">
    <source>
        <dbReference type="Proteomes" id="UP000035579"/>
    </source>
</evidence>